<sequence length="220" mass="24925">MRSYPPLAVRVSTPKLELRGATDDLLDELAEVVRAGKTHADPLPYDDPISLYEPDPDLRVAKWLQAIWRGRARVEADAWRLYFVVVVDGEPVGMQDLCGVRFSTFGTFTTFSWLSADHRGRGLGREMRSAILHLGFDGLGAKEASSDAFVDNHASNAISRELGYEPNGSDWDTRQGESALINRWRLTRENWEPRRRNDIQLHNLEACRAFLSLSDAERRV</sequence>
<accession>A0A4V2LZA2</accession>
<dbReference type="EMBL" id="SJJZ01000002">
    <property type="protein sequence ID" value="TCC07446.1"/>
    <property type="molecule type" value="Genomic_DNA"/>
</dbReference>
<dbReference type="PROSITE" id="PS51186">
    <property type="entry name" value="GNAT"/>
    <property type="match status" value="1"/>
</dbReference>
<dbReference type="InterPro" id="IPR000182">
    <property type="entry name" value="GNAT_dom"/>
</dbReference>
<evidence type="ECO:0000313" key="3">
    <source>
        <dbReference type="Proteomes" id="UP000292346"/>
    </source>
</evidence>
<gene>
    <name evidence="2" type="ORF">E0H45_15770</name>
</gene>
<dbReference type="OrthoDB" id="3466127at2"/>
<dbReference type="PANTHER" id="PTHR43441:SF11">
    <property type="entry name" value="RIBOSOMAL-PROTEIN-SERINE ACETYLTRANSFERASE"/>
    <property type="match status" value="1"/>
</dbReference>
<dbReference type="GO" id="GO:0008999">
    <property type="term" value="F:protein-N-terminal-alanine acetyltransferase activity"/>
    <property type="evidence" value="ECO:0007669"/>
    <property type="project" value="TreeGrafter"/>
</dbReference>
<protein>
    <submittedName>
        <fullName evidence="2">N-acetyltransferase</fullName>
    </submittedName>
</protein>
<dbReference type="AlphaFoldDB" id="A0A4V2LZA2"/>
<evidence type="ECO:0000259" key="1">
    <source>
        <dbReference type="PROSITE" id="PS51186"/>
    </source>
</evidence>
<dbReference type="Gene3D" id="3.40.630.30">
    <property type="match status" value="1"/>
</dbReference>
<dbReference type="SUPFAM" id="SSF55729">
    <property type="entry name" value="Acyl-CoA N-acyltransferases (Nat)"/>
    <property type="match status" value="1"/>
</dbReference>
<dbReference type="GO" id="GO:0005737">
    <property type="term" value="C:cytoplasm"/>
    <property type="evidence" value="ECO:0007669"/>
    <property type="project" value="TreeGrafter"/>
</dbReference>
<keyword evidence="2" id="KW-0808">Transferase</keyword>
<dbReference type="RefSeq" id="WP_131338088.1">
    <property type="nucleotide sequence ID" value="NZ_SJJZ01000002.1"/>
</dbReference>
<feature type="domain" description="N-acetyltransferase" evidence="1">
    <location>
        <begin position="16"/>
        <end position="187"/>
    </location>
</feature>
<dbReference type="InterPro" id="IPR051908">
    <property type="entry name" value="Ribosomal_N-acetyltransferase"/>
</dbReference>
<name>A0A4V2LZA2_9ACTN</name>
<comment type="caution">
    <text evidence="2">The sequence shown here is derived from an EMBL/GenBank/DDBJ whole genome shotgun (WGS) entry which is preliminary data.</text>
</comment>
<dbReference type="Proteomes" id="UP000292346">
    <property type="component" value="Unassembled WGS sequence"/>
</dbReference>
<evidence type="ECO:0000313" key="2">
    <source>
        <dbReference type="EMBL" id="TCC07446.1"/>
    </source>
</evidence>
<dbReference type="PANTHER" id="PTHR43441">
    <property type="entry name" value="RIBOSOMAL-PROTEIN-SERINE ACETYLTRANSFERASE"/>
    <property type="match status" value="1"/>
</dbReference>
<reference evidence="2 3" key="1">
    <citation type="submission" date="2019-02" db="EMBL/GenBank/DDBJ databases">
        <title>Kribbella capetownensis sp. nov. and Kribbella speibonae sp. nov., isolated from soil.</title>
        <authorList>
            <person name="Curtis S.M."/>
            <person name="Norton I."/>
            <person name="Everest G.J."/>
            <person name="Meyers P.R."/>
        </authorList>
    </citation>
    <scope>NUCLEOTIDE SEQUENCE [LARGE SCALE GENOMIC DNA]</scope>
    <source>
        <strain evidence="2 3">KCTC 29219</strain>
    </source>
</reference>
<organism evidence="2 3">
    <name type="scientific">Kribbella soli</name>
    <dbReference type="NCBI Taxonomy" id="1124743"/>
    <lineage>
        <taxon>Bacteria</taxon>
        <taxon>Bacillati</taxon>
        <taxon>Actinomycetota</taxon>
        <taxon>Actinomycetes</taxon>
        <taxon>Propionibacteriales</taxon>
        <taxon>Kribbellaceae</taxon>
        <taxon>Kribbella</taxon>
    </lineage>
</organism>
<keyword evidence="3" id="KW-1185">Reference proteome</keyword>
<dbReference type="Pfam" id="PF13302">
    <property type="entry name" value="Acetyltransf_3"/>
    <property type="match status" value="1"/>
</dbReference>
<dbReference type="InterPro" id="IPR016181">
    <property type="entry name" value="Acyl_CoA_acyltransferase"/>
</dbReference>
<proteinExistence type="predicted"/>
<dbReference type="GO" id="GO:1990189">
    <property type="term" value="F:protein N-terminal-serine acetyltransferase activity"/>
    <property type="evidence" value="ECO:0007669"/>
    <property type="project" value="TreeGrafter"/>
</dbReference>